<accession>A0ACC5QWP5</accession>
<dbReference type="Proteomes" id="UP000616151">
    <property type="component" value="Unassembled WGS sequence"/>
</dbReference>
<gene>
    <name evidence="1" type="primary">rsmG</name>
    <name evidence="1" type="ORF">JHL16_00330</name>
</gene>
<comment type="caution">
    <text evidence="1">The sequence shown here is derived from an EMBL/GenBank/DDBJ whole genome shotgun (WGS) entry which is preliminary data.</text>
</comment>
<keyword evidence="1" id="KW-0808">Transferase</keyword>
<evidence type="ECO:0000313" key="1">
    <source>
        <dbReference type="EMBL" id="MBK1864783.1"/>
    </source>
</evidence>
<protein>
    <submittedName>
        <fullName evidence="1">16S rRNA (Guanine(527)-N(7))-methyltransferase RsmG</fullName>
        <ecNumber evidence="1">2.1.1.170</ecNumber>
    </submittedName>
</protein>
<sequence>MSAPGREAVLDRFGVSRESAAKLDLYVSLLLTWQARINLIGPSTQEDVWSRHVADALQLLPYLPEGLSRIADLGSGAGIPGLVLALARPLEAHLFESNQKKGAFLREAARQTGAQAHIHSARIEAAAEGEAARLKVGAVTARALAPLPKLLDYAHPFLENGAIGYFHKGQDVDAELTDATKSWKMQVEKHPSLTDSRGVILVVKEAHRVRR</sequence>
<dbReference type="EMBL" id="JAENHL010000003">
    <property type="protein sequence ID" value="MBK1864783.1"/>
    <property type="molecule type" value="Genomic_DNA"/>
</dbReference>
<name>A0ACC5QWP5_9HYPH</name>
<dbReference type="EC" id="2.1.1.170" evidence="1"/>
<evidence type="ECO:0000313" key="2">
    <source>
        <dbReference type="Proteomes" id="UP000616151"/>
    </source>
</evidence>
<keyword evidence="2" id="KW-1185">Reference proteome</keyword>
<reference evidence="1" key="1">
    <citation type="submission" date="2021-01" db="EMBL/GenBank/DDBJ databases">
        <authorList>
            <person name="Sun Q."/>
        </authorList>
    </citation>
    <scope>NUCLEOTIDE SEQUENCE</scope>
    <source>
        <strain evidence="1">YIM B02566</strain>
    </source>
</reference>
<keyword evidence="1" id="KW-0489">Methyltransferase</keyword>
<proteinExistence type="predicted"/>
<organism evidence="1 2">
    <name type="scientific">Taklimakanibacter albus</name>
    <dbReference type="NCBI Taxonomy" id="2800327"/>
    <lineage>
        <taxon>Bacteria</taxon>
        <taxon>Pseudomonadati</taxon>
        <taxon>Pseudomonadota</taxon>
        <taxon>Alphaproteobacteria</taxon>
        <taxon>Hyphomicrobiales</taxon>
        <taxon>Aestuariivirgaceae</taxon>
        <taxon>Taklimakanibacter</taxon>
    </lineage>
</organism>